<organism evidence="1 2">
    <name type="scientific">Araneus ventricosus</name>
    <name type="common">Orbweaver spider</name>
    <name type="synonym">Epeira ventricosa</name>
    <dbReference type="NCBI Taxonomy" id="182803"/>
    <lineage>
        <taxon>Eukaryota</taxon>
        <taxon>Metazoa</taxon>
        <taxon>Ecdysozoa</taxon>
        <taxon>Arthropoda</taxon>
        <taxon>Chelicerata</taxon>
        <taxon>Arachnida</taxon>
        <taxon>Araneae</taxon>
        <taxon>Araneomorphae</taxon>
        <taxon>Entelegynae</taxon>
        <taxon>Araneoidea</taxon>
        <taxon>Araneidae</taxon>
        <taxon>Araneus</taxon>
    </lineage>
</organism>
<proteinExistence type="predicted"/>
<name>A0A4Y2N3F6_ARAVE</name>
<comment type="caution">
    <text evidence="1">The sequence shown here is derived from an EMBL/GenBank/DDBJ whole genome shotgun (WGS) entry which is preliminary data.</text>
</comment>
<protein>
    <submittedName>
        <fullName evidence="1">Uncharacterized protein</fullName>
    </submittedName>
</protein>
<sequence>DEEYEQEEYQDEEHEKIPHEKCIESVGAEVMAKCVYATGNVPAYKKYGRLRDLFKMEGNKTLA</sequence>
<evidence type="ECO:0000313" key="2">
    <source>
        <dbReference type="Proteomes" id="UP000499080"/>
    </source>
</evidence>
<evidence type="ECO:0000313" key="1">
    <source>
        <dbReference type="EMBL" id="GBN33881.1"/>
    </source>
</evidence>
<feature type="non-terminal residue" evidence="1">
    <location>
        <position position="1"/>
    </location>
</feature>
<gene>
    <name evidence="1" type="ORF">AVEN_26093_1</name>
</gene>
<dbReference type="AlphaFoldDB" id="A0A4Y2N3F6"/>
<accession>A0A4Y2N3F6</accession>
<dbReference type="Proteomes" id="UP000499080">
    <property type="component" value="Unassembled WGS sequence"/>
</dbReference>
<reference evidence="1 2" key="1">
    <citation type="journal article" date="2019" name="Sci. Rep.">
        <title>Orb-weaving spider Araneus ventricosus genome elucidates the spidroin gene catalogue.</title>
        <authorList>
            <person name="Kono N."/>
            <person name="Nakamura H."/>
            <person name="Ohtoshi R."/>
            <person name="Moran D.A.P."/>
            <person name="Shinohara A."/>
            <person name="Yoshida Y."/>
            <person name="Fujiwara M."/>
            <person name="Mori M."/>
            <person name="Tomita M."/>
            <person name="Arakawa K."/>
        </authorList>
    </citation>
    <scope>NUCLEOTIDE SEQUENCE [LARGE SCALE GENOMIC DNA]</scope>
</reference>
<dbReference type="EMBL" id="BGPR01207549">
    <property type="protein sequence ID" value="GBN33881.1"/>
    <property type="molecule type" value="Genomic_DNA"/>
</dbReference>
<dbReference type="OrthoDB" id="6437817at2759"/>
<keyword evidence="2" id="KW-1185">Reference proteome</keyword>